<accession>A0A7Y3SZW4</accession>
<dbReference type="InterPro" id="IPR029058">
    <property type="entry name" value="AB_hydrolase_fold"/>
</dbReference>
<dbReference type="RefSeq" id="WP_171299013.1">
    <property type="nucleotide sequence ID" value="NZ_CP087099.1"/>
</dbReference>
<proteinExistence type="predicted"/>
<evidence type="ECO:0000313" key="3">
    <source>
        <dbReference type="Proteomes" id="UP000531659"/>
    </source>
</evidence>
<reference evidence="2 3" key="1">
    <citation type="submission" date="2020-05" db="EMBL/GenBank/DDBJ databases">
        <title>Complete genome of Clostridium estertheticum subspecies estertheticum, isolated from Vacuum packed lamb meat from New Zealand imported to Switzerland.</title>
        <authorList>
            <person name="Wambui J."/>
            <person name="Stevens M.J.A."/>
            <person name="Stephan R."/>
        </authorList>
    </citation>
    <scope>NUCLEOTIDE SEQUENCE [LARGE SCALE GENOMIC DNA]</scope>
    <source>
        <strain evidence="2 3">CEST001</strain>
    </source>
</reference>
<keyword evidence="2" id="KW-0378">Hydrolase</keyword>
<dbReference type="AlphaFoldDB" id="A0A7Y3SZW4"/>
<dbReference type="EMBL" id="JABEYB010000024">
    <property type="protein sequence ID" value="NNU78458.1"/>
    <property type="molecule type" value="Genomic_DNA"/>
</dbReference>
<evidence type="ECO:0000259" key="1">
    <source>
        <dbReference type="Pfam" id="PF00561"/>
    </source>
</evidence>
<name>A0A7Y3SZW4_9CLOT</name>
<dbReference type="PRINTS" id="PR00111">
    <property type="entry name" value="ABHYDROLASE"/>
</dbReference>
<gene>
    <name evidence="2" type="ORF">HLQ16_21375</name>
</gene>
<sequence length="375" mass="43992">MSYKLVNHIPQFNFQINRILTYGEIACDEKEVIEASSKIKTLKEWNKSWRLIAEKAVSENRFFHAAYYYRMAEFFLKETDAHKDLIYNLCILNFYKAFDECKLPYKRYDVPFEQGILNCIKITAKEEKGVVLICGGYDSFIEEFVLTVSKLEELGYTVILFEGPGQGKSLKQQLYFIYDWERPTSTVIDYFHIYKCAMIGISWGGYLALRSAAFEKRITAVVAYDVMYNGFEVMTNIFPSFIKKVVRWLYHNDRKSMLNLLIKLLRRKSIMADWALSQGMYITGTHDSYNFYKELSKHTLKNICNKIDQDVLLLAGEKDHYIPVEQYDQLRVQIHNDRSLTCRLFTNAEGGEQHCQIGNHMLAINEIIKWLDQVI</sequence>
<organism evidence="2 3">
    <name type="scientific">Clostridium estertheticum</name>
    <dbReference type="NCBI Taxonomy" id="238834"/>
    <lineage>
        <taxon>Bacteria</taxon>
        <taxon>Bacillati</taxon>
        <taxon>Bacillota</taxon>
        <taxon>Clostridia</taxon>
        <taxon>Eubacteriales</taxon>
        <taxon>Clostridiaceae</taxon>
        <taxon>Clostridium</taxon>
    </lineage>
</organism>
<dbReference type="GO" id="GO:0016787">
    <property type="term" value="F:hydrolase activity"/>
    <property type="evidence" value="ECO:0007669"/>
    <property type="project" value="UniProtKB-KW"/>
</dbReference>
<protein>
    <submittedName>
        <fullName evidence="2">Alpha/beta hydrolase</fullName>
    </submittedName>
</protein>
<dbReference type="Gene3D" id="3.40.50.1820">
    <property type="entry name" value="alpha/beta hydrolase"/>
    <property type="match status" value="1"/>
</dbReference>
<dbReference type="InterPro" id="IPR000073">
    <property type="entry name" value="AB_hydrolase_1"/>
</dbReference>
<dbReference type="Proteomes" id="UP000531659">
    <property type="component" value="Unassembled WGS sequence"/>
</dbReference>
<evidence type="ECO:0000313" key="2">
    <source>
        <dbReference type="EMBL" id="NNU78458.1"/>
    </source>
</evidence>
<dbReference type="Pfam" id="PF00561">
    <property type="entry name" value="Abhydrolase_1"/>
    <property type="match status" value="1"/>
</dbReference>
<feature type="domain" description="AB hydrolase-1" evidence="1">
    <location>
        <begin position="133"/>
        <end position="331"/>
    </location>
</feature>
<dbReference type="SUPFAM" id="SSF53474">
    <property type="entry name" value="alpha/beta-Hydrolases"/>
    <property type="match status" value="1"/>
</dbReference>
<comment type="caution">
    <text evidence="2">The sequence shown here is derived from an EMBL/GenBank/DDBJ whole genome shotgun (WGS) entry which is preliminary data.</text>
</comment>